<evidence type="ECO:0000259" key="14">
    <source>
        <dbReference type="PROSITE" id="PS51352"/>
    </source>
</evidence>
<keyword evidence="5" id="KW-0049">Antioxidant</keyword>
<dbReference type="STRING" id="314278.NB231_12359"/>
<dbReference type="eggNOG" id="COG1225">
    <property type="taxonomic scope" value="Bacteria"/>
</dbReference>
<evidence type="ECO:0000256" key="12">
    <source>
        <dbReference type="ARBA" id="ARBA00049091"/>
    </source>
</evidence>
<proteinExistence type="inferred from homology"/>
<evidence type="ECO:0000256" key="8">
    <source>
        <dbReference type="ARBA" id="ARBA00023284"/>
    </source>
</evidence>
<keyword evidence="16" id="KW-1185">Reference proteome</keyword>
<evidence type="ECO:0000256" key="1">
    <source>
        <dbReference type="ARBA" id="ARBA00003330"/>
    </source>
</evidence>
<evidence type="ECO:0000256" key="10">
    <source>
        <dbReference type="ARBA" id="ARBA00038489"/>
    </source>
</evidence>
<dbReference type="InterPro" id="IPR013766">
    <property type="entry name" value="Thioredoxin_domain"/>
</dbReference>
<dbReference type="GO" id="GO:0005737">
    <property type="term" value="C:cytoplasm"/>
    <property type="evidence" value="ECO:0007669"/>
    <property type="project" value="TreeGrafter"/>
</dbReference>
<keyword evidence="7" id="KW-1015">Disulfide bond</keyword>
<dbReference type="GO" id="GO:0008379">
    <property type="term" value="F:thioredoxin peroxidase activity"/>
    <property type="evidence" value="ECO:0007669"/>
    <property type="project" value="TreeGrafter"/>
</dbReference>
<keyword evidence="8" id="KW-0676">Redox-active center</keyword>
<evidence type="ECO:0000256" key="9">
    <source>
        <dbReference type="ARBA" id="ARBA00032824"/>
    </source>
</evidence>
<dbReference type="EC" id="1.11.1.24" evidence="3"/>
<keyword evidence="6" id="KW-0560">Oxidoreductase</keyword>
<keyword evidence="4" id="KW-0575">Peroxidase</keyword>
<sequence>MSEIRLGTTVPDFELSATGAKTLRLSELRGRNVLLYFYPKADTPGCTQEGADFRDRYADFVAANTVILGVSRDNLKAQQNFKDKYGFPFELLCDTQQELCERFAVLKEKNHFGRKALGVERSTFLLDASGVLRREWRGVKVRGHADEVLQAAKELTE</sequence>
<evidence type="ECO:0000256" key="13">
    <source>
        <dbReference type="PIRSR" id="PIRSR000239-1"/>
    </source>
</evidence>
<dbReference type="FunFam" id="3.40.30.10:FF:000007">
    <property type="entry name" value="Thioredoxin-dependent thiol peroxidase"/>
    <property type="match status" value="1"/>
</dbReference>
<comment type="subunit">
    <text evidence="2">Monomer.</text>
</comment>
<organism evidence="15 16">
    <name type="scientific">Nitrococcus mobilis Nb-231</name>
    <dbReference type="NCBI Taxonomy" id="314278"/>
    <lineage>
        <taxon>Bacteria</taxon>
        <taxon>Pseudomonadati</taxon>
        <taxon>Pseudomonadota</taxon>
        <taxon>Gammaproteobacteria</taxon>
        <taxon>Chromatiales</taxon>
        <taxon>Ectothiorhodospiraceae</taxon>
        <taxon>Nitrococcus</taxon>
    </lineage>
</organism>
<gene>
    <name evidence="15" type="ORF">NB231_12359</name>
</gene>
<dbReference type="SUPFAM" id="SSF52833">
    <property type="entry name" value="Thioredoxin-like"/>
    <property type="match status" value="1"/>
</dbReference>
<dbReference type="PIRSF" id="PIRSF000239">
    <property type="entry name" value="AHPC"/>
    <property type="match status" value="1"/>
</dbReference>
<comment type="caution">
    <text evidence="15">The sequence shown here is derived from an EMBL/GenBank/DDBJ whole genome shotgun (WGS) entry which is preliminary data.</text>
</comment>
<feature type="active site" description="Cysteine sulfenic acid (-SOH) intermediate; for peroxidase activity" evidence="13">
    <location>
        <position position="46"/>
    </location>
</feature>
<dbReference type="GO" id="GO:0034599">
    <property type="term" value="P:cellular response to oxidative stress"/>
    <property type="evidence" value="ECO:0007669"/>
    <property type="project" value="TreeGrafter"/>
</dbReference>
<reference evidence="15 16" key="1">
    <citation type="submission" date="2006-02" db="EMBL/GenBank/DDBJ databases">
        <authorList>
            <person name="Waterbury J."/>
            <person name="Ferriera S."/>
            <person name="Johnson J."/>
            <person name="Kravitz S."/>
            <person name="Halpern A."/>
            <person name="Remington K."/>
            <person name="Beeson K."/>
            <person name="Tran B."/>
            <person name="Rogers Y.-H."/>
            <person name="Friedman R."/>
            <person name="Venter J.C."/>
        </authorList>
    </citation>
    <scope>NUCLEOTIDE SEQUENCE [LARGE SCALE GENOMIC DNA]</scope>
    <source>
        <strain evidence="15 16">Nb-231</strain>
    </source>
</reference>
<dbReference type="InterPro" id="IPR036249">
    <property type="entry name" value="Thioredoxin-like_sf"/>
</dbReference>
<dbReference type="HOGENOM" id="CLU_042529_14_1_6"/>
<evidence type="ECO:0000256" key="3">
    <source>
        <dbReference type="ARBA" id="ARBA00013017"/>
    </source>
</evidence>
<evidence type="ECO:0000256" key="7">
    <source>
        <dbReference type="ARBA" id="ARBA00023157"/>
    </source>
</evidence>
<comment type="similarity">
    <text evidence="10">Belongs to the peroxiredoxin family. BCP/PrxQ subfamily.</text>
</comment>
<evidence type="ECO:0000256" key="2">
    <source>
        <dbReference type="ARBA" id="ARBA00011245"/>
    </source>
</evidence>
<dbReference type="Pfam" id="PF00578">
    <property type="entry name" value="AhpC-TSA"/>
    <property type="match status" value="1"/>
</dbReference>
<dbReference type="InterPro" id="IPR000866">
    <property type="entry name" value="AhpC/TSA"/>
</dbReference>
<dbReference type="PROSITE" id="PS51352">
    <property type="entry name" value="THIOREDOXIN_2"/>
    <property type="match status" value="1"/>
</dbReference>
<dbReference type="Gene3D" id="3.40.30.10">
    <property type="entry name" value="Glutaredoxin"/>
    <property type="match status" value="1"/>
</dbReference>
<dbReference type="OrthoDB" id="9812811at2"/>
<evidence type="ECO:0000313" key="16">
    <source>
        <dbReference type="Proteomes" id="UP000003374"/>
    </source>
</evidence>
<dbReference type="InterPro" id="IPR050924">
    <property type="entry name" value="Peroxiredoxin_BCP/PrxQ"/>
</dbReference>
<dbReference type="CDD" id="cd03017">
    <property type="entry name" value="PRX_BCP"/>
    <property type="match status" value="1"/>
</dbReference>
<evidence type="ECO:0000256" key="5">
    <source>
        <dbReference type="ARBA" id="ARBA00022862"/>
    </source>
</evidence>
<dbReference type="PANTHER" id="PTHR42801:SF4">
    <property type="entry name" value="AHPC_TSA FAMILY PROTEIN"/>
    <property type="match status" value="1"/>
</dbReference>
<dbReference type="InterPro" id="IPR024706">
    <property type="entry name" value="Peroxiredoxin_AhpC-typ"/>
</dbReference>
<name>A4BPM9_9GAMM</name>
<dbReference type="Proteomes" id="UP000003374">
    <property type="component" value="Unassembled WGS sequence"/>
</dbReference>
<evidence type="ECO:0000256" key="6">
    <source>
        <dbReference type="ARBA" id="ARBA00023002"/>
    </source>
</evidence>
<dbReference type="EMBL" id="AAOF01000003">
    <property type="protein sequence ID" value="EAR22530.1"/>
    <property type="molecule type" value="Genomic_DNA"/>
</dbReference>
<accession>A4BPM9</accession>
<feature type="domain" description="Thioredoxin" evidence="14">
    <location>
        <begin position="4"/>
        <end position="157"/>
    </location>
</feature>
<protein>
    <recommendedName>
        <fullName evidence="3">thioredoxin-dependent peroxiredoxin</fullName>
        <ecNumber evidence="3">1.11.1.24</ecNumber>
    </recommendedName>
    <alternativeName>
        <fullName evidence="9">Thioredoxin peroxidase</fullName>
    </alternativeName>
    <alternativeName>
        <fullName evidence="11">Thioredoxin-dependent peroxiredoxin Bcp</fullName>
    </alternativeName>
</protein>
<comment type="function">
    <text evidence="1">Thiol-specific peroxidase that catalyzes the reduction of hydrogen peroxide and organic hydroperoxides to water and alcohols, respectively. Plays a role in cell protection against oxidative stress by detoxifying peroxides and as sensor of hydrogen peroxide-mediated signaling events.</text>
</comment>
<dbReference type="RefSeq" id="WP_005003020.1">
    <property type="nucleotide sequence ID" value="NZ_CH672427.1"/>
</dbReference>
<comment type="catalytic activity">
    <reaction evidence="12">
        <text>a hydroperoxide + [thioredoxin]-dithiol = an alcohol + [thioredoxin]-disulfide + H2O</text>
        <dbReference type="Rhea" id="RHEA:62620"/>
        <dbReference type="Rhea" id="RHEA-COMP:10698"/>
        <dbReference type="Rhea" id="RHEA-COMP:10700"/>
        <dbReference type="ChEBI" id="CHEBI:15377"/>
        <dbReference type="ChEBI" id="CHEBI:29950"/>
        <dbReference type="ChEBI" id="CHEBI:30879"/>
        <dbReference type="ChEBI" id="CHEBI:35924"/>
        <dbReference type="ChEBI" id="CHEBI:50058"/>
        <dbReference type="EC" id="1.11.1.24"/>
    </reaction>
</comment>
<dbReference type="AlphaFoldDB" id="A4BPM9"/>
<dbReference type="PANTHER" id="PTHR42801">
    <property type="entry name" value="THIOREDOXIN-DEPENDENT PEROXIDE REDUCTASE"/>
    <property type="match status" value="1"/>
</dbReference>
<evidence type="ECO:0000256" key="11">
    <source>
        <dbReference type="ARBA" id="ARBA00042639"/>
    </source>
</evidence>
<dbReference type="GO" id="GO:0045454">
    <property type="term" value="P:cell redox homeostasis"/>
    <property type="evidence" value="ECO:0007669"/>
    <property type="project" value="TreeGrafter"/>
</dbReference>
<evidence type="ECO:0000313" key="15">
    <source>
        <dbReference type="EMBL" id="EAR22530.1"/>
    </source>
</evidence>
<evidence type="ECO:0000256" key="4">
    <source>
        <dbReference type="ARBA" id="ARBA00022559"/>
    </source>
</evidence>